<dbReference type="AlphaFoldDB" id="A0AB72UJD3"/>
<dbReference type="KEGG" id="txi:TH3_20195"/>
<evidence type="ECO:0000313" key="4">
    <source>
        <dbReference type="EMBL" id="AJD54141.1"/>
    </source>
</evidence>
<dbReference type="InterPro" id="IPR029752">
    <property type="entry name" value="D-isomer_DH_CS1"/>
</dbReference>
<evidence type="ECO:0000256" key="1">
    <source>
        <dbReference type="ARBA" id="ARBA00023002"/>
    </source>
</evidence>
<dbReference type="InterPro" id="IPR036291">
    <property type="entry name" value="NAD(P)-bd_dom_sf"/>
</dbReference>
<dbReference type="EMBL" id="CP004388">
    <property type="protein sequence ID" value="AJD54141.1"/>
    <property type="molecule type" value="Genomic_DNA"/>
</dbReference>
<dbReference type="PANTHER" id="PTHR43333:SF1">
    <property type="entry name" value="D-ISOMER SPECIFIC 2-HYDROXYACID DEHYDROGENASE NAD-BINDING DOMAIN-CONTAINING PROTEIN"/>
    <property type="match status" value="1"/>
</dbReference>
<accession>A0AB72UJD3</accession>
<dbReference type="InterPro" id="IPR006140">
    <property type="entry name" value="D-isomer_DH_NAD-bd"/>
</dbReference>
<dbReference type="PROSITE" id="PS00065">
    <property type="entry name" value="D_2_HYDROXYACID_DH_1"/>
    <property type="match status" value="1"/>
</dbReference>
<dbReference type="SUPFAM" id="SSF51735">
    <property type="entry name" value="NAD(P)-binding Rossmann-fold domains"/>
    <property type="match status" value="1"/>
</dbReference>
<keyword evidence="2" id="KW-0520">NAD</keyword>
<name>A0AB72UJD3_9PROT</name>
<reference evidence="4 5" key="1">
    <citation type="journal article" date="2012" name="J. Bacteriol.">
        <title>Genome sequence of Thalassospira xiamenensis type strain M-5.</title>
        <authorList>
            <person name="Lai Q."/>
            <person name="Shao Z."/>
        </authorList>
    </citation>
    <scope>NUCLEOTIDE SEQUENCE [LARGE SCALE GENOMIC DNA]</scope>
    <source>
        <strain evidence="4 5">M-5</strain>
    </source>
</reference>
<protein>
    <submittedName>
        <fullName evidence="4">D-isomer-specific 2-hydroxyacid dehydrogenase</fullName>
    </submittedName>
</protein>
<sequence length="346" mass="37525">MPVLIGIRDIPKSSIHIIRPSGELPMSAASSANATRKTPSILIAAAGEDDLWKEAMVARLQDANIVTQYENYDPKTIDFALLWKQPQGLLKSLTGLQAIFSLGAGVDHVLSAPSLPTEVPVIRLEDAGMADQMVQYHLYAALHFMRDFDIYARQQAKADWTQHDVARISKCRVGVMGLGALGAAVATALTQLGFAVSGWSRTMKAIDGITTYAGAETLNEFLGQSDILVCMLPRTAETEGVLNGNTLSQLPKNAAVINAARGAMIVEADLLRLIDTGHLRGAFLDVAVTEPLPESHPFWDHLKIRITPHIAAATRIEESVDQIAENIDRISRGETPRGLVDRKTGY</sequence>
<keyword evidence="1" id="KW-0560">Oxidoreductase</keyword>
<dbReference type="PANTHER" id="PTHR43333">
    <property type="entry name" value="2-HACID_DH_C DOMAIN-CONTAINING PROTEIN"/>
    <property type="match status" value="1"/>
</dbReference>
<dbReference type="CDD" id="cd12164">
    <property type="entry name" value="GDH_like_2"/>
    <property type="match status" value="1"/>
</dbReference>
<dbReference type="Gene3D" id="3.40.50.720">
    <property type="entry name" value="NAD(P)-binding Rossmann-like Domain"/>
    <property type="match status" value="2"/>
</dbReference>
<gene>
    <name evidence="4" type="ORF">TH3_20195</name>
</gene>
<dbReference type="Pfam" id="PF02826">
    <property type="entry name" value="2-Hacid_dh_C"/>
    <property type="match status" value="1"/>
</dbReference>
<dbReference type="GO" id="GO:0051287">
    <property type="term" value="F:NAD binding"/>
    <property type="evidence" value="ECO:0007669"/>
    <property type="project" value="InterPro"/>
</dbReference>
<dbReference type="Proteomes" id="UP000007127">
    <property type="component" value="Chromosome"/>
</dbReference>
<proteinExistence type="predicted"/>
<evidence type="ECO:0000313" key="5">
    <source>
        <dbReference type="Proteomes" id="UP000007127"/>
    </source>
</evidence>
<evidence type="ECO:0000256" key="2">
    <source>
        <dbReference type="ARBA" id="ARBA00023027"/>
    </source>
</evidence>
<evidence type="ECO:0000259" key="3">
    <source>
        <dbReference type="Pfam" id="PF02826"/>
    </source>
</evidence>
<organism evidence="4 5">
    <name type="scientific">Thalassospira xiamenensis M-5 = DSM 17429</name>
    <dbReference type="NCBI Taxonomy" id="1123366"/>
    <lineage>
        <taxon>Bacteria</taxon>
        <taxon>Pseudomonadati</taxon>
        <taxon>Pseudomonadota</taxon>
        <taxon>Alphaproteobacteria</taxon>
        <taxon>Rhodospirillales</taxon>
        <taxon>Thalassospiraceae</taxon>
        <taxon>Thalassospira</taxon>
    </lineage>
</organism>
<feature type="domain" description="D-isomer specific 2-hydroxyacid dehydrogenase NAD-binding" evidence="3">
    <location>
        <begin position="140"/>
        <end position="311"/>
    </location>
</feature>
<dbReference type="GO" id="GO:0016616">
    <property type="term" value="F:oxidoreductase activity, acting on the CH-OH group of donors, NAD or NADP as acceptor"/>
    <property type="evidence" value="ECO:0007669"/>
    <property type="project" value="UniProtKB-ARBA"/>
</dbReference>